<evidence type="ECO:0000313" key="1">
    <source>
        <dbReference type="EMBL" id="KAK3580249.1"/>
    </source>
</evidence>
<comment type="caution">
    <text evidence="1">The sequence shown here is derived from an EMBL/GenBank/DDBJ whole genome shotgun (WGS) entry which is preliminary data.</text>
</comment>
<name>A0AAE0RVG9_9BIVA</name>
<keyword evidence="2" id="KW-1185">Reference proteome</keyword>
<dbReference type="EMBL" id="JAEAOA010000769">
    <property type="protein sequence ID" value="KAK3580249.1"/>
    <property type="molecule type" value="Genomic_DNA"/>
</dbReference>
<dbReference type="Proteomes" id="UP001195483">
    <property type="component" value="Unassembled WGS sequence"/>
</dbReference>
<organism evidence="1 2">
    <name type="scientific">Potamilus streckersoni</name>
    <dbReference type="NCBI Taxonomy" id="2493646"/>
    <lineage>
        <taxon>Eukaryota</taxon>
        <taxon>Metazoa</taxon>
        <taxon>Spiralia</taxon>
        <taxon>Lophotrochozoa</taxon>
        <taxon>Mollusca</taxon>
        <taxon>Bivalvia</taxon>
        <taxon>Autobranchia</taxon>
        <taxon>Heteroconchia</taxon>
        <taxon>Palaeoheterodonta</taxon>
        <taxon>Unionida</taxon>
        <taxon>Unionoidea</taxon>
        <taxon>Unionidae</taxon>
        <taxon>Ambleminae</taxon>
        <taxon>Lampsilini</taxon>
        <taxon>Potamilus</taxon>
    </lineage>
</organism>
<reference evidence="1" key="2">
    <citation type="journal article" date="2021" name="Genome Biol. Evol.">
        <title>Developing a high-quality reference genome for a parasitic bivalve with doubly uniparental inheritance (Bivalvia: Unionida).</title>
        <authorList>
            <person name="Smith C.H."/>
        </authorList>
    </citation>
    <scope>NUCLEOTIDE SEQUENCE</scope>
    <source>
        <strain evidence="1">CHS0354</strain>
        <tissue evidence="1">Mantle</tissue>
    </source>
</reference>
<evidence type="ECO:0000313" key="2">
    <source>
        <dbReference type="Proteomes" id="UP001195483"/>
    </source>
</evidence>
<reference evidence="1" key="1">
    <citation type="journal article" date="2021" name="Genome Biol. Evol.">
        <title>A High-Quality Reference Genome for a Parasitic Bivalve with Doubly Uniparental Inheritance (Bivalvia: Unionida).</title>
        <authorList>
            <person name="Smith C.H."/>
        </authorList>
    </citation>
    <scope>NUCLEOTIDE SEQUENCE</scope>
    <source>
        <strain evidence="1">CHS0354</strain>
    </source>
</reference>
<reference evidence="1" key="3">
    <citation type="submission" date="2023-05" db="EMBL/GenBank/DDBJ databases">
        <authorList>
            <person name="Smith C.H."/>
        </authorList>
    </citation>
    <scope>NUCLEOTIDE SEQUENCE</scope>
    <source>
        <strain evidence="1">CHS0354</strain>
        <tissue evidence="1">Mantle</tissue>
    </source>
</reference>
<proteinExistence type="predicted"/>
<dbReference type="AlphaFoldDB" id="A0AAE0RVG9"/>
<gene>
    <name evidence="1" type="ORF">CHS0354_012777</name>
</gene>
<accession>A0AAE0RVG9</accession>
<sequence length="185" mass="20842">MIKSKHGNVNLIFKEFDCSPCPGASETQFQRGNGSGTVRTLLNEGKAVKVSEFNVKVSPDTCLCHISDILHLLDSRILLIDYGNSKIKMFGQDFKYQDSMTLQAKPLSACALSDTEVAVTIPYQKTIQIIGIKDKILKIREIRTRLQYWGIAVVEDQLVIATFEDEQQSPNTRHAWKGDQVRPKE</sequence>
<protein>
    <submittedName>
        <fullName evidence="1">Uncharacterized protein</fullName>
    </submittedName>
</protein>